<keyword evidence="1" id="KW-0812">Transmembrane</keyword>
<gene>
    <name evidence="2" type="ORF">JJJA_0078</name>
</gene>
<name>V9SHR8_9CAUD</name>
<evidence type="ECO:0000256" key="1">
    <source>
        <dbReference type="SAM" id="Phobius"/>
    </source>
</evidence>
<dbReference type="Proteomes" id="UP000018886">
    <property type="component" value="Segment"/>
</dbReference>
<protein>
    <submittedName>
        <fullName evidence="2">Uncharacterized protein</fullName>
    </submittedName>
</protein>
<sequence>MSAEPLEIQFARMEERLKTFLDMADRDRDTRANQYEMLREINTVMTGFSHRLANVEASLANSAPTIEEFITIKHKMVGAGFMGKWIWVICGGLIAALWSARKELGTWFTGGS</sequence>
<accession>V9SHR8</accession>
<keyword evidence="1" id="KW-0472">Membrane</keyword>
<reference evidence="2 3" key="1">
    <citation type="journal article" date="2014" name="Virol. J.">
        <title>First genome sequences of Achromobacter phages reveal new members of the N4 family.</title>
        <authorList>
            <person name="Wittmann J."/>
            <person name="Dreiseikelmann B."/>
            <person name="Rohde M."/>
            <person name="Meier-Kolthoff J.P."/>
            <person name="Bunk B."/>
            <person name="Rohde C."/>
        </authorList>
    </citation>
    <scope>NUCLEOTIDE SEQUENCE [LARGE SCALE GENOMIC DNA]</scope>
</reference>
<evidence type="ECO:0000313" key="2">
    <source>
        <dbReference type="EMBL" id="AHC56594.1"/>
    </source>
</evidence>
<evidence type="ECO:0000313" key="3">
    <source>
        <dbReference type="Proteomes" id="UP000018886"/>
    </source>
</evidence>
<organism evidence="2 3">
    <name type="scientific">Achromobacter phage JWDelta</name>
    <dbReference type="NCBI Taxonomy" id="1416008"/>
    <lineage>
        <taxon>Viruses</taxon>
        <taxon>Duplodnaviria</taxon>
        <taxon>Heunggongvirae</taxon>
        <taxon>Uroviricota</taxon>
        <taxon>Caudoviricetes</taxon>
        <taxon>Schitoviridae</taxon>
        <taxon>Rothmandenesvirinae</taxon>
        <taxon>Jwalphavirus</taxon>
        <taxon>Jwalphavirus jwalpha</taxon>
    </lineage>
</organism>
<keyword evidence="1" id="KW-1133">Transmembrane helix</keyword>
<proteinExistence type="predicted"/>
<dbReference type="EMBL" id="KF787094">
    <property type="protein sequence ID" value="AHC56594.1"/>
    <property type="molecule type" value="Genomic_DNA"/>
</dbReference>
<feature type="transmembrane region" description="Helical" evidence="1">
    <location>
        <begin position="81"/>
        <end position="100"/>
    </location>
</feature>